<gene>
    <name evidence="2" type="ORF">EYF80_025627</name>
</gene>
<evidence type="ECO:0000313" key="2">
    <source>
        <dbReference type="EMBL" id="TNN64129.1"/>
    </source>
</evidence>
<proteinExistence type="predicted"/>
<evidence type="ECO:0000313" key="3">
    <source>
        <dbReference type="Proteomes" id="UP000314294"/>
    </source>
</evidence>
<accession>A0A4Z2HE55</accession>
<keyword evidence="3" id="KW-1185">Reference proteome</keyword>
<dbReference type="AlphaFoldDB" id="A0A4Z2HE55"/>
<feature type="region of interest" description="Disordered" evidence="1">
    <location>
        <begin position="94"/>
        <end position="128"/>
    </location>
</feature>
<feature type="region of interest" description="Disordered" evidence="1">
    <location>
        <begin position="37"/>
        <end position="57"/>
    </location>
</feature>
<sequence length="158" mass="17430">MEIVNRGRASFSMPVDLPLTQTVTACRSFDTLSIPRRPHHNQINRYKMPDSSKTTLRPSEALGNTLLQGRDSRSSAAECLLESGTLRTHRLARDGEESQCDWGGESTWAQRRTPTHSPPTALSLASGFTSPSLAGGKYCRQSSRRPRSSRLLCCSVSH</sequence>
<protein>
    <submittedName>
        <fullName evidence="2">Uncharacterized protein</fullName>
    </submittedName>
</protein>
<dbReference type="EMBL" id="SRLO01000258">
    <property type="protein sequence ID" value="TNN64129.1"/>
    <property type="molecule type" value="Genomic_DNA"/>
</dbReference>
<comment type="caution">
    <text evidence="2">The sequence shown here is derived from an EMBL/GenBank/DDBJ whole genome shotgun (WGS) entry which is preliminary data.</text>
</comment>
<name>A0A4Z2HE55_9TELE</name>
<evidence type="ECO:0000256" key="1">
    <source>
        <dbReference type="SAM" id="MobiDB-lite"/>
    </source>
</evidence>
<dbReference type="Proteomes" id="UP000314294">
    <property type="component" value="Unassembled WGS sequence"/>
</dbReference>
<reference evidence="2 3" key="1">
    <citation type="submission" date="2019-03" db="EMBL/GenBank/DDBJ databases">
        <title>First draft genome of Liparis tanakae, snailfish: a comprehensive survey of snailfish specific genes.</title>
        <authorList>
            <person name="Kim W."/>
            <person name="Song I."/>
            <person name="Jeong J.-H."/>
            <person name="Kim D."/>
            <person name="Kim S."/>
            <person name="Ryu S."/>
            <person name="Song J.Y."/>
            <person name="Lee S.K."/>
        </authorList>
    </citation>
    <scope>NUCLEOTIDE SEQUENCE [LARGE SCALE GENOMIC DNA]</scope>
    <source>
        <tissue evidence="2">Muscle</tissue>
    </source>
</reference>
<organism evidence="2 3">
    <name type="scientific">Liparis tanakae</name>
    <name type="common">Tanaka's snailfish</name>
    <dbReference type="NCBI Taxonomy" id="230148"/>
    <lineage>
        <taxon>Eukaryota</taxon>
        <taxon>Metazoa</taxon>
        <taxon>Chordata</taxon>
        <taxon>Craniata</taxon>
        <taxon>Vertebrata</taxon>
        <taxon>Euteleostomi</taxon>
        <taxon>Actinopterygii</taxon>
        <taxon>Neopterygii</taxon>
        <taxon>Teleostei</taxon>
        <taxon>Neoteleostei</taxon>
        <taxon>Acanthomorphata</taxon>
        <taxon>Eupercaria</taxon>
        <taxon>Perciformes</taxon>
        <taxon>Cottioidei</taxon>
        <taxon>Cottales</taxon>
        <taxon>Liparidae</taxon>
        <taxon>Liparis</taxon>
    </lineage>
</organism>